<dbReference type="InterPro" id="IPR059000">
    <property type="entry name" value="ATPase_P-type_domA"/>
</dbReference>
<dbReference type="GO" id="GO:0005886">
    <property type="term" value="C:plasma membrane"/>
    <property type="evidence" value="ECO:0007669"/>
    <property type="project" value="UniProtKB-SubCell"/>
</dbReference>
<comment type="caution">
    <text evidence="12">The sequence shown here is derived from an EMBL/GenBank/DDBJ whole genome shotgun (WGS) entry which is preliminary data.</text>
</comment>
<keyword evidence="7" id="KW-1278">Translocase</keyword>
<keyword evidence="9 10" id="KW-0472">Membrane</keyword>
<dbReference type="Proteomes" id="UP000178404">
    <property type="component" value="Unassembled WGS sequence"/>
</dbReference>
<feature type="transmembrane region" description="Helical" evidence="10">
    <location>
        <begin position="791"/>
        <end position="808"/>
    </location>
</feature>
<feature type="transmembrane region" description="Helical" evidence="10">
    <location>
        <begin position="241"/>
        <end position="260"/>
    </location>
</feature>
<dbReference type="SFLD" id="SFLDS00003">
    <property type="entry name" value="Haloacid_Dehalogenase"/>
    <property type="match status" value="1"/>
</dbReference>
<evidence type="ECO:0000313" key="13">
    <source>
        <dbReference type="Proteomes" id="UP000178404"/>
    </source>
</evidence>
<gene>
    <name evidence="12" type="ORF">A3A90_00060</name>
</gene>
<evidence type="ECO:0000256" key="1">
    <source>
        <dbReference type="ARBA" id="ARBA00004651"/>
    </source>
</evidence>
<evidence type="ECO:0000256" key="6">
    <source>
        <dbReference type="ARBA" id="ARBA00022840"/>
    </source>
</evidence>
<dbReference type="SFLD" id="SFLDG00002">
    <property type="entry name" value="C1.7:_P-type_atpase_like"/>
    <property type="match status" value="1"/>
</dbReference>
<dbReference type="InterPro" id="IPR050510">
    <property type="entry name" value="Cation_transp_ATPase_P-type"/>
</dbReference>
<dbReference type="InterPro" id="IPR023299">
    <property type="entry name" value="ATPase_P-typ_cyto_dom_N"/>
</dbReference>
<feature type="transmembrane region" description="Helical" evidence="10">
    <location>
        <begin position="862"/>
        <end position="881"/>
    </location>
</feature>
<evidence type="ECO:0000313" key="12">
    <source>
        <dbReference type="EMBL" id="OHB01231.1"/>
    </source>
</evidence>
<dbReference type="InterPro" id="IPR023214">
    <property type="entry name" value="HAD_sf"/>
</dbReference>
<evidence type="ECO:0000256" key="5">
    <source>
        <dbReference type="ARBA" id="ARBA00022741"/>
    </source>
</evidence>
<dbReference type="Pfam" id="PF00122">
    <property type="entry name" value="E1-E2_ATPase"/>
    <property type="match status" value="1"/>
</dbReference>
<evidence type="ECO:0000256" key="9">
    <source>
        <dbReference type="ARBA" id="ARBA00023136"/>
    </source>
</evidence>
<dbReference type="Pfam" id="PF00690">
    <property type="entry name" value="Cation_ATPase_N"/>
    <property type="match status" value="1"/>
</dbReference>
<evidence type="ECO:0000256" key="8">
    <source>
        <dbReference type="ARBA" id="ARBA00022989"/>
    </source>
</evidence>
<evidence type="ECO:0000259" key="11">
    <source>
        <dbReference type="SMART" id="SM00831"/>
    </source>
</evidence>
<comment type="subcellular location">
    <subcellularLocation>
        <location evidence="1">Cell membrane</location>
        <topology evidence="1">Multi-pass membrane protein</topology>
    </subcellularLocation>
</comment>
<dbReference type="SUPFAM" id="SSF81660">
    <property type="entry name" value="Metal cation-transporting ATPase, ATP-binding domain N"/>
    <property type="match status" value="1"/>
</dbReference>
<dbReference type="Pfam" id="PF00689">
    <property type="entry name" value="Cation_ATPase_C"/>
    <property type="match status" value="1"/>
</dbReference>
<feature type="transmembrane region" description="Helical" evidence="10">
    <location>
        <begin position="50"/>
        <end position="76"/>
    </location>
</feature>
<dbReference type="SMART" id="SM00831">
    <property type="entry name" value="Cation_ATPase_N"/>
    <property type="match status" value="1"/>
</dbReference>
<feature type="transmembrane region" description="Helical" evidence="10">
    <location>
        <begin position="722"/>
        <end position="740"/>
    </location>
</feature>
<dbReference type="InterPro" id="IPR004014">
    <property type="entry name" value="ATPase_P-typ_cation-transptr_N"/>
</dbReference>
<dbReference type="PRINTS" id="PR00120">
    <property type="entry name" value="HATPASE"/>
</dbReference>
<dbReference type="Gene3D" id="2.70.150.10">
    <property type="entry name" value="Calcium-transporting ATPase, cytoplasmic transduction domain A"/>
    <property type="match status" value="1"/>
</dbReference>
<evidence type="ECO:0000256" key="2">
    <source>
        <dbReference type="ARBA" id="ARBA00005675"/>
    </source>
</evidence>
<keyword evidence="4 10" id="KW-0812">Transmembrane</keyword>
<comment type="similarity">
    <text evidence="2">Belongs to the cation transport ATPase (P-type) (TC 3.A.3) family. Type IIA subfamily.</text>
</comment>
<dbReference type="Gene3D" id="1.20.1110.10">
    <property type="entry name" value="Calcium-transporting ATPase, transmembrane domain"/>
    <property type="match status" value="1"/>
</dbReference>
<dbReference type="PRINTS" id="PR00119">
    <property type="entry name" value="CATATPASE"/>
</dbReference>
<dbReference type="InterPro" id="IPR006068">
    <property type="entry name" value="ATPase_P-typ_cation-transptr_C"/>
</dbReference>
<keyword evidence="8 10" id="KW-1133">Transmembrane helix</keyword>
<dbReference type="SUPFAM" id="SSF56784">
    <property type="entry name" value="HAD-like"/>
    <property type="match status" value="1"/>
</dbReference>
<accession>A0A1G2TVB9</accession>
<evidence type="ECO:0000256" key="4">
    <source>
        <dbReference type="ARBA" id="ARBA00022692"/>
    </source>
</evidence>
<dbReference type="GO" id="GO:0005524">
    <property type="term" value="F:ATP binding"/>
    <property type="evidence" value="ECO:0007669"/>
    <property type="project" value="UniProtKB-KW"/>
</dbReference>
<dbReference type="InterPro" id="IPR018303">
    <property type="entry name" value="ATPase_P-typ_P_site"/>
</dbReference>
<reference evidence="12 13" key="1">
    <citation type="journal article" date="2016" name="Nat. Commun.">
        <title>Thousands of microbial genomes shed light on interconnected biogeochemical processes in an aquifer system.</title>
        <authorList>
            <person name="Anantharaman K."/>
            <person name="Brown C.T."/>
            <person name="Hug L.A."/>
            <person name="Sharon I."/>
            <person name="Castelle C.J."/>
            <person name="Probst A.J."/>
            <person name="Thomas B.C."/>
            <person name="Singh A."/>
            <person name="Wilkins M.J."/>
            <person name="Karaoz U."/>
            <person name="Brodie E.L."/>
            <person name="Williams K.H."/>
            <person name="Hubbard S.S."/>
            <person name="Banfield J.F."/>
        </authorList>
    </citation>
    <scope>NUCLEOTIDE SEQUENCE [LARGE SCALE GENOMIC DNA]</scope>
</reference>
<keyword evidence="6" id="KW-0067">ATP-binding</keyword>
<dbReference type="InterPro" id="IPR036412">
    <property type="entry name" value="HAD-like_sf"/>
</dbReference>
<feature type="domain" description="Cation-transporting P-type ATPase N-terminal" evidence="11">
    <location>
        <begin position="5"/>
        <end position="78"/>
    </location>
</feature>
<dbReference type="InterPro" id="IPR001757">
    <property type="entry name" value="P_typ_ATPase"/>
</dbReference>
<organism evidence="12 13">
    <name type="scientific">Candidatus Zambryskibacteria bacterium RIFCSPLOWO2_01_FULL_35_19</name>
    <dbReference type="NCBI Taxonomy" id="1802757"/>
    <lineage>
        <taxon>Bacteria</taxon>
        <taxon>Candidatus Zambryskiibacteriota</taxon>
    </lineage>
</organism>
<dbReference type="SUPFAM" id="SSF81665">
    <property type="entry name" value="Calcium ATPase, transmembrane domain M"/>
    <property type="match status" value="1"/>
</dbReference>
<evidence type="ECO:0000256" key="10">
    <source>
        <dbReference type="SAM" id="Phobius"/>
    </source>
</evidence>
<name>A0A1G2TVB9_9BACT</name>
<dbReference type="Gene3D" id="3.40.50.1000">
    <property type="entry name" value="HAD superfamily/HAD-like"/>
    <property type="match status" value="1"/>
</dbReference>
<dbReference type="PANTHER" id="PTHR43294:SF21">
    <property type="entry name" value="CATION TRANSPORTING ATPASE"/>
    <property type="match status" value="1"/>
</dbReference>
<sequence>MMDKLWHTKSSEDIIKELNSSEYGISNEEALSRLKKYGLNKLPESKVPSVFVIFFSQFKSSLIYILLVAGVAIFLMGERIDSLMIFGILVFNAIVGTIQEGKAQNTLLALRKFVETKATVLRDDKEIIIPDAEIVPGDILILQEGERVPADARIILSHNLKIDEAALTGESEPKHKISEVEQNSGEGTFQYKNIVYKGTTIVAGNGRAIVIATGQETIIGSIAKKISVIDTEIPLKNNIRYLSRLIIVAISLVSILVFFIGVMTDKPVREMFLIVISLAVSVVPEGLPIVVTLILAVGVWNMGKRNALVKKLQAVEALGQAQVIAIDKTGTLTKNELVIQQLYVGGKMFKIGGVGYEPKGEIHFDDIVVDAANHPELLLAGKIGAFCANARVMYSEENKHWQVTGDPTEAAMLVVSQKLGFHKEDLERESPIIGEIPFDYKTKYHTVLHQVEDKNFMTVVGAPEVVLDLSDKIWIDGKHREMTKGDRENLEETFYKMSSDGLRIVAFSIDPDASKTLDSGKIKNLIFVGFFGMKDAIRTEASLAIKKAMSAGVKVVMITGDHRITAQAIAKEVGIWSDNDEVIIGKEVEEFSDIELSKKLDVVSVFARVNPEHKMRIIDAYRARGEVVAMTGDGVNDAPSLVAADLGVAMGIMGTEVAKEAADIVLLDDNLESIVSAIEEGRSIYKTIKKVILYLFAGSWGQIFVIVGSLSLGFPLPLLPAHIIWLNFVTDGFLDVSLAMDPKEKHLLSGKFEKPKKYLIDKLMTKRVFLMSLVTALGALYLFSTHYQNDLAKAWTISLTVLAVFHWLNVWNCRSEDRSIFTMNPFSNMYLVGATVLVIFLQMAAIYTPLMQKILRTVPLEISDWINIIPIALLIVLAEEIRKVFARHKKLKIAV</sequence>
<evidence type="ECO:0000256" key="3">
    <source>
        <dbReference type="ARBA" id="ARBA00022475"/>
    </source>
</evidence>
<dbReference type="InterPro" id="IPR023298">
    <property type="entry name" value="ATPase_P-typ_TM_dom_sf"/>
</dbReference>
<keyword evidence="5" id="KW-0547">Nucleotide-binding</keyword>
<dbReference type="InterPro" id="IPR044492">
    <property type="entry name" value="P_typ_ATPase_HD_dom"/>
</dbReference>
<evidence type="ECO:0000256" key="7">
    <source>
        <dbReference type="ARBA" id="ARBA00022967"/>
    </source>
</evidence>
<dbReference type="Pfam" id="PF13246">
    <property type="entry name" value="Cation_ATPase"/>
    <property type="match status" value="1"/>
</dbReference>
<proteinExistence type="inferred from homology"/>
<dbReference type="PROSITE" id="PS00154">
    <property type="entry name" value="ATPASE_E1_E2"/>
    <property type="match status" value="1"/>
</dbReference>
<feature type="transmembrane region" description="Helical" evidence="10">
    <location>
        <begin position="829"/>
        <end position="850"/>
    </location>
</feature>
<feature type="transmembrane region" description="Helical" evidence="10">
    <location>
        <begin position="768"/>
        <end position="785"/>
    </location>
</feature>
<dbReference type="GO" id="GO:0016887">
    <property type="term" value="F:ATP hydrolysis activity"/>
    <property type="evidence" value="ECO:0007669"/>
    <property type="project" value="InterPro"/>
</dbReference>
<dbReference type="AlphaFoldDB" id="A0A1G2TVB9"/>
<protein>
    <recommendedName>
        <fullName evidence="11">Cation-transporting P-type ATPase N-terminal domain-containing protein</fullName>
    </recommendedName>
</protein>
<dbReference type="PANTHER" id="PTHR43294">
    <property type="entry name" value="SODIUM/POTASSIUM-TRANSPORTING ATPASE SUBUNIT ALPHA"/>
    <property type="match status" value="1"/>
</dbReference>
<feature type="transmembrane region" description="Helical" evidence="10">
    <location>
        <begin position="691"/>
        <end position="716"/>
    </location>
</feature>
<keyword evidence="3" id="KW-1003">Cell membrane</keyword>
<dbReference type="Gene3D" id="3.40.1110.10">
    <property type="entry name" value="Calcium-transporting ATPase, cytoplasmic domain N"/>
    <property type="match status" value="1"/>
</dbReference>
<feature type="transmembrane region" description="Helical" evidence="10">
    <location>
        <begin position="272"/>
        <end position="300"/>
    </location>
</feature>
<dbReference type="EMBL" id="MHWA01000018">
    <property type="protein sequence ID" value="OHB01231.1"/>
    <property type="molecule type" value="Genomic_DNA"/>
</dbReference>
<dbReference type="SFLD" id="SFLDF00027">
    <property type="entry name" value="p-type_atpase"/>
    <property type="match status" value="1"/>
</dbReference>
<dbReference type="NCBIfam" id="TIGR01494">
    <property type="entry name" value="ATPase_P-type"/>
    <property type="match status" value="2"/>
</dbReference>
<dbReference type="InterPro" id="IPR008250">
    <property type="entry name" value="ATPase_P-typ_transduc_dom_A_sf"/>
</dbReference>
<dbReference type="SUPFAM" id="SSF81653">
    <property type="entry name" value="Calcium ATPase, transduction domain A"/>
    <property type="match status" value="1"/>
</dbReference>